<reference evidence="4 6" key="2">
    <citation type="journal article" date="2014" name="PLoS Genet.">
        <title>Phylogenetically driven sequencing of extremely halophilic archaea reveals strategies for static and dynamic osmo-response.</title>
        <authorList>
            <person name="Becker E.A."/>
            <person name="Seitzer P.M."/>
            <person name="Tritt A."/>
            <person name="Larsen D."/>
            <person name="Krusor M."/>
            <person name="Yao A.I."/>
            <person name="Wu D."/>
            <person name="Madern D."/>
            <person name="Eisen J.A."/>
            <person name="Darling A.E."/>
            <person name="Facciotti M.T."/>
        </authorList>
    </citation>
    <scope>NUCLEOTIDE SEQUENCE [LARGE SCALE GENOMIC DNA]</scope>
    <source>
        <strain evidence="4 6">DSM 11551</strain>
    </source>
</reference>
<dbReference type="RefSeq" id="WP_006054083.1">
    <property type="nucleotide sequence ID" value="NC_014729.1"/>
</dbReference>
<feature type="compositionally biased region" description="Polar residues" evidence="1">
    <location>
        <begin position="28"/>
        <end position="57"/>
    </location>
</feature>
<evidence type="ECO:0000259" key="2">
    <source>
        <dbReference type="Pfam" id="PF25942"/>
    </source>
</evidence>
<feature type="domain" description="Ig-like" evidence="2">
    <location>
        <begin position="181"/>
        <end position="262"/>
    </location>
</feature>
<dbReference type="EMBL" id="CP001690">
    <property type="protein sequence ID" value="ADQ66856.1"/>
    <property type="molecule type" value="Genomic_DNA"/>
</dbReference>
<evidence type="ECO:0000313" key="3">
    <source>
        <dbReference type="EMBL" id="ADQ66856.1"/>
    </source>
</evidence>
<feature type="region of interest" description="Disordered" evidence="1">
    <location>
        <begin position="21"/>
        <end position="62"/>
    </location>
</feature>
<dbReference type="HOGENOM" id="CLU_091959_0_0_2"/>
<evidence type="ECO:0000313" key="5">
    <source>
        <dbReference type="Proteomes" id="UP000006663"/>
    </source>
</evidence>
<dbReference type="Pfam" id="PF25942">
    <property type="entry name" value="Ig_halo"/>
    <property type="match status" value="2"/>
</dbReference>
<evidence type="ECO:0000313" key="4">
    <source>
        <dbReference type="EMBL" id="ELY30364.1"/>
    </source>
</evidence>
<dbReference type="InterPro" id="IPR058929">
    <property type="entry name" value="Ig_halo"/>
</dbReference>
<evidence type="ECO:0000313" key="6">
    <source>
        <dbReference type="Proteomes" id="UP000011585"/>
    </source>
</evidence>
<dbReference type="AlphaFoldDB" id="E4NRR9"/>
<dbReference type="PROSITE" id="PS51257">
    <property type="entry name" value="PROKAR_LIPOPROTEIN"/>
    <property type="match status" value="1"/>
</dbReference>
<dbReference type="EMBL" id="AOHT01000010">
    <property type="protein sequence ID" value="ELY30364.1"/>
    <property type="molecule type" value="Genomic_DNA"/>
</dbReference>
<dbReference type="Proteomes" id="UP000011585">
    <property type="component" value="Unassembled WGS sequence"/>
</dbReference>
<dbReference type="GeneID" id="9993089"/>
<evidence type="ECO:0000256" key="1">
    <source>
        <dbReference type="SAM" id="MobiDB-lite"/>
    </source>
</evidence>
<organism evidence="3 5">
    <name type="scientific">Halogeometricum borinquense (strain ATCC 700274 / DSM 11551 / JCM 10706 / KCTC 4070 / PR3)</name>
    <dbReference type="NCBI Taxonomy" id="469382"/>
    <lineage>
        <taxon>Archaea</taxon>
        <taxon>Methanobacteriati</taxon>
        <taxon>Methanobacteriota</taxon>
        <taxon>Stenosarchaea group</taxon>
        <taxon>Halobacteria</taxon>
        <taxon>Halobacteriales</taxon>
        <taxon>Haloferacaceae</taxon>
        <taxon>Halogeometricum</taxon>
    </lineage>
</organism>
<dbReference type="KEGG" id="hbo:Hbor_12700"/>
<accession>E4NRR9</accession>
<dbReference type="OrthoDB" id="342499at2157"/>
<keyword evidence="5" id="KW-1185">Reference proteome</keyword>
<sequence>MHRRALLASLGSSLLVGIAGCQSDPGETGSSSPTDNATRTNSPATGTTQRPPSTGTPTGDAYTVPDADRILGSAQAKLRNDSGEATTLTLAVEYEGDRFFEESFDLKAGDEVSTDSLVASHATYDVVVETSDGGRATDEWLIPERWHWPQLAILVADDGSLQIGCGLPRSREIPVENTDETPRDVTLTLSDGNETVVETTQTIQPGNGHLSFDGPIGGEYEMQIETDEGSDTATYFSCYCRNTEARVQIDDGKPTLETLRLTCE</sequence>
<feature type="domain" description="Ig-like" evidence="2">
    <location>
        <begin position="85"/>
        <end position="167"/>
    </location>
</feature>
<dbReference type="eggNOG" id="arCOG06378">
    <property type="taxonomic scope" value="Archaea"/>
</dbReference>
<dbReference type="Proteomes" id="UP000006663">
    <property type="component" value="Chromosome"/>
</dbReference>
<reference evidence="3 5" key="1">
    <citation type="journal article" date="2009" name="Stand. Genomic Sci.">
        <title>Complete genome sequence of Halogeometricum borinquense type strain (PR3).</title>
        <authorList>
            <person name="Malfatti S."/>
            <person name="Tindall B.J."/>
            <person name="Schneider S."/>
            <person name="Fahnrich R."/>
            <person name="Lapidus A."/>
            <person name="Labuttii K."/>
            <person name="Copeland A."/>
            <person name="Glavina Del Rio T."/>
            <person name="Nolan M."/>
            <person name="Chen F."/>
            <person name="Lucas S."/>
            <person name="Tice H."/>
            <person name="Cheng J.F."/>
            <person name="Bruce D."/>
            <person name="Goodwin L."/>
            <person name="Pitluck S."/>
            <person name="Anderson I."/>
            <person name="Pati A."/>
            <person name="Ivanova N."/>
            <person name="Mavromatis K."/>
            <person name="Chen A."/>
            <person name="Palaniappan K."/>
            <person name="D'haeseleer P."/>
            <person name="Goker M."/>
            <person name="Bristow J."/>
            <person name="Eisen J.A."/>
            <person name="Markowitz V."/>
            <person name="Hugenholtz P."/>
            <person name="Kyrpides N.C."/>
            <person name="Klenk H.P."/>
            <person name="Chain P."/>
        </authorList>
    </citation>
    <scope>NUCLEOTIDE SEQUENCE [LARGE SCALE GENOMIC DNA]</scope>
    <source>
        <strain evidence="5">ATCC 700274 / DSM 11551 / JCM 10706 / KCTC 4070 / PR3</strain>
        <strain evidence="3">PR 3</strain>
    </source>
</reference>
<protein>
    <recommendedName>
        <fullName evidence="2">Ig-like domain-containing protein</fullName>
    </recommendedName>
</protein>
<proteinExistence type="predicted"/>
<gene>
    <name evidence="3" type="ordered locus">Hbor_12700</name>
    <name evidence="4" type="ORF">C499_03823</name>
</gene>
<name>E4NRR9_HALBP</name>